<protein>
    <submittedName>
        <fullName evidence="2">Uncharacterized protein</fullName>
    </submittedName>
</protein>
<accession>A0A9X0D2E4</accession>
<feature type="signal peptide" evidence="1">
    <location>
        <begin position="1"/>
        <end position="22"/>
    </location>
</feature>
<dbReference type="Proteomes" id="UP001163046">
    <property type="component" value="Unassembled WGS sequence"/>
</dbReference>
<dbReference type="AlphaFoldDB" id="A0A9X0D2E4"/>
<feature type="chain" id="PRO_5040825660" evidence="1">
    <location>
        <begin position="23"/>
        <end position="75"/>
    </location>
</feature>
<sequence>MKFATLFFGILLLASLTKEIESFTAPIPGKKRMVFKKDSLQDYQRSLCAAASHLDCKRDWGLVKRTEPMATSDNQ</sequence>
<keyword evidence="3" id="KW-1185">Reference proteome</keyword>
<evidence type="ECO:0000313" key="2">
    <source>
        <dbReference type="EMBL" id="KAJ7383218.1"/>
    </source>
</evidence>
<evidence type="ECO:0000256" key="1">
    <source>
        <dbReference type="SAM" id="SignalP"/>
    </source>
</evidence>
<name>A0A9X0D2E4_9CNID</name>
<keyword evidence="1" id="KW-0732">Signal</keyword>
<reference evidence="2" key="1">
    <citation type="submission" date="2023-01" db="EMBL/GenBank/DDBJ databases">
        <title>Genome assembly of the deep-sea coral Lophelia pertusa.</title>
        <authorList>
            <person name="Herrera S."/>
            <person name="Cordes E."/>
        </authorList>
    </citation>
    <scope>NUCLEOTIDE SEQUENCE</scope>
    <source>
        <strain evidence="2">USNM1676648</strain>
        <tissue evidence="2">Polyp</tissue>
    </source>
</reference>
<organism evidence="2 3">
    <name type="scientific">Desmophyllum pertusum</name>
    <dbReference type="NCBI Taxonomy" id="174260"/>
    <lineage>
        <taxon>Eukaryota</taxon>
        <taxon>Metazoa</taxon>
        <taxon>Cnidaria</taxon>
        <taxon>Anthozoa</taxon>
        <taxon>Hexacorallia</taxon>
        <taxon>Scleractinia</taxon>
        <taxon>Caryophylliina</taxon>
        <taxon>Caryophylliidae</taxon>
        <taxon>Desmophyllum</taxon>
    </lineage>
</organism>
<evidence type="ECO:0000313" key="3">
    <source>
        <dbReference type="Proteomes" id="UP001163046"/>
    </source>
</evidence>
<dbReference type="EMBL" id="MU825904">
    <property type="protein sequence ID" value="KAJ7383218.1"/>
    <property type="molecule type" value="Genomic_DNA"/>
</dbReference>
<proteinExistence type="predicted"/>
<gene>
    <name evidence="2" type="ORF">OS493_030020</name>
</gene>
<comment type="caution">
    <text evidence="2">The sequence shown here is derived from an EMBL/GenBank/DDBJ whole genome shotgun (WGS) entry which is preliminary data.</text>
</comment>